<reference evidence="3" key="1">
    <citation type="submission" date="2016-11" db="UniProtKB">
        <authorList>
            <consortium name="WormBaseParasite"/>
        </authorList>
    </citation>
    <scope>IDENTIFICATION</scope>
</reference>
<sequence>MVRSLGQLTRSSMGPSFTHLHKPIGKIQYRVSSIPDIIIPGVIPRTMRSRTLEGFLWFPFRSFPSLQTLKTTPNQGGGALWKKPTPRRTRDTLFGGML</sequence>
<proteinExistence type="predicted"/>
<dbReference type="Proteomes" id="UP000095287">
    <property type="component" value="Unplaced"/>
</dbReference>
<keyword evidence="2" id="KW-1185">Reference proteome</keyword>
<dbReference type="WBParaSite" id="L893_g2640.t1">
    <property type="protein sequence ID" value="L893_g2640.t1"/>
    <property type="gene ID" value="L893_g2640"/>
</dbReference>
<name>A0A1I7ZI03_9BILA</name>
<protein>
    <submittedName>
        <fullName evidence="3">Uncharacterized protein</fullName>
    </submittedName>
</protein>
<organism evidence="2 3">
    <name type="scientific">Steinernema glaseri</name>
    <dbReference type="NCBI Taxonomy" id="37863"/>
    <lineage>
        <taxon>Eukaryota</taxon>
        <taxon>Metazoa</taxon>
        <taxon>Ecdysozoa</taxon>
        <taxon>Nematoda</taxon>
        <taxon>Chromadorea</taxon>
        <taxon>Rhabditida</taxon>
        <taxon>Tylenchina</taxon>
        <taxon>Panagrolaimomorpha</taxon>
        <taxon>Strongyloidoidea</taxon>
        <taxon>Steinernematidae</taxon>
        <taxon>Steinernema</taxon>
    </lineage>
</organism>
<evidence type="ECO:0000256" key="1">
    <source>
        <dbReference type="SAM" id="MobiDB-lite"/>
    </source>
</evidence>
<feature type="region of interest" description="Disordered" evidence="1">
    <location>
        <begin position="73"/>
        <end position="98"/>
    </location>
</feature>
<accession>A0A1I7ZI03</accession>
<evidence type="ECO:0000313" key="3">
    <source>
        <dbReference type="WBParaSite" id="L893_g2640.t1"/>
    </source>
</evidence>
<dbReference type="AlphaFoldDB" id="A0A1I7ZI03"/>
<evidence type="ECO:0000313" key="2">
    <source>
        <dbReference type="Proteomes" id="UP000095287"/>
    </source>
</evidence>